<keyword evidence="2" id="KW-1185">Reference proteome</keyword>
<comment type="caution">
    <text evidence="1">The sequence shown here is derived from an EMBL/GenBank/DDBJ whole genome shotgun (WGS) entry which is preliminary data.</text>
</comment>
<gene>
    <name evidence="1" type="ORF">J2Z70_004281</name>
</gene>
<dbReference type="Proteomes" id="UP000773462">
    <property type="component" value="Unassembled WGS sequence"/>
</dbReference>
<dbReference type="EMBL" id="JAGGLV010000015">
    <property type="protein sequence ID" value="MBP2114120.1"/>
    <property type="molecule type" value="Genomic_DNA"/>
</dbReference>
<reference evidence="1 2" key="1">
    <citation type="submission" date="2021-03" db="EMBL/GenBank/DDBJ databases">
        <title>Genomic Encyclopedia of Type Strains, Phase IV (KMG-IV): sequencing the most valuable type-strain genomes for metagenomic binning, comparative biology and taxonomic classification.</title>
        <authorList>
            <person name="Goeker M."/>
        </authorList>
    </citation>
    <scope>NUCLEOTIDE SEQUENCE [LARGE SCALE GENOMIC DNA]</scope>
    <source>
        <strain evidence="1 2">DSM 101953</strain>
    </source>
</reference>
<organism evidence="1 2">
    <name type="scientific">Paenibacillus silagei</name>
    <dbReference type="NCBI Taxonomy" id="1670801"/>
    <lineage>
        <taxon>Bacteria</taxon>
        <taxon>Bacillati</taxon>
        <taxon>Bacillota</taxon>
        <taxon>Bacilli</taxon>
        <taxon>Bacillales</taxon>
        <taxon>Paenibacillaceae</taxon>
        <taxon>Paenibacillus</taxon>
    </lineage>
</organism>
<proteinExistence type="predicted"/>
<accession>A0ABS4NVM8</accession>
<dbReference type="RefSeq" id="WP_209876486.1">
    <property type="nucleotide sequence ID" value="NZ_JAGGLV010000015.1"/>
</dbReference>
<evidence type="ECO:0000313" key="2">
    <source>
        <dbReference type="Proteomes" id="UP000773462"/>
    </source>
</evidence>
<evidence type="ECO:0000313" key="1">
    <source>
        <dbReference type="EMBL" id="MBP2114120.1"/>
    </source>
</evidence>
<sequence>MNYSEIYDLHLQLLKAYSAHNNREYSAYQREIDYYTNQLRFAEDMVQRIFVLNQLVKLHEQEREDLIRWCSEAYFHKNYDVNDSPDGSLG</sequence>
<name>A0ABS4NVM8_9BACL</name>
<protein>
    <submittedName>
        <fullName evidence="1">Uncharacterized protein</fullName>
    </submittedName>
</protein>